<dbReference type="GO" id="GO:0003700">
    <property type="term" value="F:DNA-binding transcription factor activity"/>
    <property type="evidence" value="ECO:0007669"/>
    <property type="project" value="TreeGrafter"/>
</dbReference>
<dbReference type="EMBL" id="BONY01000014">
    <property type="protein sequence ID" value="GIH04732.1"/>
    <property type="molecule type" value="Genomic_DNA"/>
</dbReference>
<dbReference type="Proteomes" id="UP000612899">
    <property type="component" value="Unassembled WGS sequence"/>
</dbReference>
<dbReference type="InterPro" id="IPR050109">
    <property type="entry name" value="HTH-type_TetR-like_transc_reg"/>
</dbReference>
<sequence>MTRRSAHLRLEDLLRTAVEVILERGFANTRTADVAKAAGVSQALVFYHFSTKDALMTQAFSYAAEQDLGRLQAVLDARVGPVDKLKRLLKLLAPQGRSNSWLMWIDGWSEALRVPELEKVSRRMDLRWKEGLIEVIAAGVADGSFKCEDPHGAAWRINSLIDGLAVQLMVHDKVISRRQAAEWIRVAAAREVGLDLADLS</sequence>
<dbReference type="SUPFAM" id="SSF48498">
    <property type="entry name" value="Tetracyclin repressor-like, C-terminal domain"/>
    <property type="match status" value="1"/>
</dbReference>
<dbReference type="Pfam" id="PF00440">
    <property type="entry name" value="TetR_N"/>
    <property type="match status" value="1"/>
</dbReference>
<evidence type="ECO:0000256" key="2">
    <source>
        <dbReference type="ARBA" id="ARBA00023015"/>
    </source>
</evidence>
<evidence type="ECO:0000256" key="1">
    <source>
        <dbReference type="ARBA" id="ARBA00022491"/>
    </source>
</evidence>
<dbReference type="Gene3D" id="1.10.357.10">
    <property type="entry name" value="Tetracycline Repressor, domain 2"/>
    <property type="match status" value="1"/>
</dbReference>
<keyword evidence="8" id="KW-1185">Reference proteome</keyword>
<dbReference type="InterPro" id="IPR001647">
    <property type="entry name" value="HTH_TetR"/>
</dbReference>
<organism evidence="7 8">
    <name type="scientific">Rhizocola hellebori</name>
    <dbReference type="NCBI Taxonomy" id="1392758"/>
    <lineage>
        <taxon>Bacteria</taxon>
        <taxon>Bacillati</taxon>
        <taxon>Actinomycetota</taxon>
        <taxon>Actinomycetes</taxon>
        <taxon>Micromonosporales</taxon>
        <taxon>Micromonosporaceae</taxon>
        <taxon>Rhizocola</taxon>
    </lineage>
</organism>
<dbReference type="Pfam" id="PF13977">
    <property type="entry name" value="TetR_C_6"/>
    <property type="match status" value="1"/>
</dbReference>
<dbReference type="InterPro" id="IPR036271">
    <property type="entry name" value="Tet_transcr_reg_TetR-rel_C_sf"/>
</dbReference>
<keyword evidence="4" id="KW-0804">Transcription</keyword>
<dbReference type="GO" id="GO:0000976">
    <property type="term" value="F:transcription cis-regulatory region binding"/>
    <property type="evidence" value="ECO:0007669"/>
    <property type="project" value="TreeGrafter"/>
</dbReference>
<comment type="caution">
    <text evidence="7">The sequence shown here is derived from an EMBL/GenBank/DDBJ whole genome shotgun (WGS) entry which is preliminary data.</text>
</comment>
<keyword evidence="2" id="KW-0805">Transcription regulation</keyword>
<feature type="DNA-binding region" description="H-T-H motif" evidence="5">
    <location>
        <begin position="30"/>
        <end position="49"/>
    </location>
</feature>
<keyword evidence="1" id="KW-0678">Repressor</keyword>
<reference evidence="7" key="1">
    <citation type="submission" date="2021-01" db="EMBL/GenBank/DDBJ databases">
        <title>Whole genome shotgun sequence of Rhizocola hellebori NBRC 109834.</title>
        <authorList>
            <person name="Komaki H."/>
            <person name="Tamura T."/>
        </authorList>
    </citation>
    <scope>NUCLEOTIDE SEQUENCE</scope>
    <source>
        <strain evidence="7">NBRC 109834</strain>
    </source>
</reference>
<evidence type="ECO:0000256" key="5">
    <source>
        <dbReference type="PROSITE-ProRule" id="PRU00335"/>
    </source>
</evidence>
<dbReference type="AlphaFoldDB" id="A0A8J3Q7L9"/>
<dbReference type="PROSITE" id="PS50977">
    <property type="entry name" value="HTH_TETR_2"/>
    <property type="match status" value="1"/>
</dbReference>
<dbReference type="RefSeq" id="WP_203908601.1">
    <property type="nucleotide sequence ID" value="NZ_BONY01000014.1"/>
</dbReference>
<gene>
    <name evidence="7" type="ORF">Rhe02_27990</name>
</gene>
<accession>A0A8J3Q7L9</accession>
<dbReference type="PRINTS" id="PR00455">
    <property type="entry name" value="HTHTETR"/>
</dbReference>
<keyword evidence="3 5" id="KW-0238">DNA-binding</keyword>
<evidence type="ECO:0000256" key="4">
    <source>
        <dbReference type="ARBA" id="ARBA00023163"/>
    </source>
</evidence>
<feature type="domain" description="HTH tetR-type" evidence="6">
    <location>
        <begin position="7"/>
        <end position="67"/>
    </location>
</feature>
<dbReference type="PANTHER" id="PTHR30055">
    <property type="entry name" value="HTH-TYPE TRANSCRIPTIONAL REGULATOR RUTR"/>
    <property type="match status" value="1"/>
</dbReference>
<dbReference type="SUPFAM" id="SSF46689">
    <property type="entry name" value="Homeodomain-like"/>
    <property type="match status" value="1"/>
</dbReference>
<evidence type="ECO:0000313" key="8">
    <source>
        <dbReference type="Proteomes" id="UP000612899"/>
    </source>
</evidence>
<evidence type="ECO:0000313" key="7">
    <source>
        <dbReference type="EMBL" id="GIH04732.1"/>
    </source>
</evidence>
<evidence type="ECO:0000259" key="6">
    <source>
        <dbReference type="PROSITE" id="PS50977"/>
    </source>
</evidence>
<evidence type="ECO:0000256" key="3">
    <source>
        <dbReference type="ARBA" id="ARBA00023125"/>
    </source>
</evidence>
<proteinExistence type="predicted"/>
<dbReference type="InterPro" id="IPR039538">
    <property type="entry name" value="BetI_C"/>
</dbReference>
<dbReference type="InterPro" id="IPR009057">
    <property type="entry name" value="Homeodomain-like_sf"/>
</dbReference>
<protein>
    <submittedName>
        <fullName evidence="7">Transcriptional regulator</fullName>
    </submittedName>
</protein>
<dbReference type="PANTHER" id="PTHR30055:SF200">
    <property type="entry name" value="HTH-TYPE TRANSCRIPTIONAL REPRESSOR BDCR"/>
    <property type="match status" value="1"/>
</dbReference>
<name>A0A8J3Q7L9_9ACTN</name>